<dbReference type="Pfam" id="PF01609">
    <property type="entry name" value="DDE_Tnp_1"/>
    <property type="match status" value="1"/>
</dbReference>
<comment type="caution">
    <text evidence="2">The sequence shown here is derived from an EMBL/GenBank/DDBJ whole genome shotgun (WGS) entry which is preliminary data.</text>
</comment>
<feature type="domain" description="Transposase IS4-like" evidence="1">
    <location>
        <begin position="100"/>
        <end position="246"/>
    </location>
</feature>
<dbReference type="EMBL" id="JAXBLV010000190">
    <property type="protein sequence ID" value="MDY3561273.1"/>
    <property type="molecule type" value="Genomic_DNA"/>
</dbReference>
<reference evidence="3" key="1">
    <citation type="journal article" date="2023" name="Mar. Drugs">
        <title>Gemmata algarum, a Novel Planctomycete Isolated from an Algal Mat, Displays Antimicrobial Activity.</title>
        <authorList>
            <person name="Kumar G."/>
            <person name="Kallscheuer N."/>
            <person name="Kashif M."/>
            <person name="Ahamad S."/>
            <person name="Jagadeeshwari U."/>
            <person name="Pannikurungottu S."/>
            <person name="Haufschild T."/>
            <person name="Kabuu M."/>
            <person name="Sasikala C."/>
            <person name="Jogler C."/>
            <person name="Ramana C."/>
        </authorList>
    </citation>
    <scope>NUCLEOTIDE SEQUENCE [LARGE SCALE GENOMIC DNA]</scope>
    <source>
        <strain evidence="3">JC673</strain>
    </source>
</reference>
<evidence type="ECO:0000313" key="2">
    <source>
        <dbReference type="EMBL" id="MDY3561273.1"/>
    </source>
</evidence>
<dbReference type="Proteomes" id="UP001272242">
    <property type="component" value="Unassembled WGS sequence"/>
</dbReference>
<proteinExistence type="predicted"/>
<sequence>MERELWKVVYAALRKVACRFDQKYVQFQPWRLAAVLLWAALHDRPVCWACDRRNWSTTRLKPDRLPSEATMSRRARKTSFALFLSALADELKGSGPPAWELMVDGKPLPVGKCSKDPDAKPNQHGRGYKLHTLWGTKYVPDVWEVTAARENEAAVAVRLLTQVRGAGYLYADGSYEDNRVYDAADASGYQLLAHPGTQATGQGHGYQSSNRLRALGMFADGYGWDLYRRRTSIERRFGNAGAFGGGLAPLPNWVRRLGRVTRWVCCKLIINAARIIHKQQHL</sequence>
<dbReference type="RefSeq" id="WP_320687709.1">
    <property type="nucleotide sequence ID" value="NZ_JAXBLV010000190.1"/>
</dbReference>
<accession>A0ABU5F119</accession>
<gene>
    <name evidence="2" type="ORF">R5W23_002548</name>
</gene>
<evidence type="ECO:0000259" key="1">
    <source>
        <dbReference type="Pfam" id="PF01609"/>
    </source>
</evidence>
<dbReference type="InterPro" id="IPR002559">
    <property type="entry name" value="Transposase_11"/>
</dbReference>
<evidence type="ECO:0000313" key="3">
    <source>
        <dbReference type="Proteomes" id="UP001272242"/>
    </source>
</evidence>
<name>A0ABU5F119_9BACT</name>
<keyword evidence="3" id="KW-1185">Reference proteome</keyword>
<organism evidence="2 3">
    <name type="scientific">Gemmata algarum</name>
    <dbReference type="NCBI Taxonomy" id="2975278"/>
    <lineage>
        <taxon>Bacteria</taxon>
        <taxon>Pseudomonadati</taxon>
        <taxon>Planctomycetota</taxon>
        <taxon>Planctomycetia</taxon>
        <taxon>Gemmatales</taxon>
        <taxon>Gemmataceae</taxon>
        <taxon>Gemmata</taxon>
    </lineage>
</organism>
<protein>
    <submittedName>
        <fullName evidence="2">Transposase</fullName>
    </submittedName>
</protein>